<comment type="caution">
    <text evidence="1">The sequence shown here is derived from an EMBL/GenBank/DDBJ whole genome shotgun (WGS) entry which is preliminary data.</text>
</comment>
<gene>
    <name evidence="1" type="ORF">OPHB3_3244</name>
</gene>
<evidence type="ECO:0000313" key="2">
    <source>
        <dbReference type="Proteomes" id="UP000052946"/>
    </source>
</evidence>
<dbReference type="OrthoDB" id="2433944at2"/>
<protein>
    <submittedName>
        <fullName evidence="1">Peptidase MA superfamily protein</fullName>
    </submittedName>
</protein>
<dbReference type="AlphaFoldDB" id="A0A0U9H9E2"/>
<dbReference type="RefSeq" id="WP_058950992.1">
    <property type="nucleotide sequence ID" value="NZ_BBXV01000042.1"/>
</dbReference>
<dbReference type="Proteomes" id="UP000052946">
    <property type="component" value="Unassembled WGS sequence"/>
</dbReference>
<sequence length="302" mass="35635">MAEITSIEIDDLSREFFQEWNQYERFTIENLVSYYREFPNVFEDYFNSHCQRTAERLNSAIDRYPEKYESMKQAAQLLPVILKEVYEELSKLLGIQMSIKARILVGGFGSNAYVAHDGKMHFAIETLTGNPKYLKVLVAHEMAHTFHYELLKGVGFDFSKFALDGYTSLYLEGAATYLSEVINSRLPERVYLSFNDSGEEWIAFYKNNYKEILTSFKDDLLQSSMEVEREWFLLRGGKKFGFNRLGYLVGKDFVKYSVKEFGLKESLTFWAKNDIKSVIRDWLIQEYRRWYLMDYSTNKMNI</sequence>
<proteinExistence type="predicted"/>
<evidence type="ECO:0000313" key="1">
    <source>
        <dbReference type="EMBL" id="GAQ19282.1"/>
    </source>
</evidence>
<reference evidence="1 2" key="2">
    <citation type="journal article" date="2016" name="Genome Announc.">
        <title>Draft Genome Sequence of Oceanobacillus picturae Heshi-B3, Isolated from Fermented Rice Bran in a Traditional Japanese Seafood Dish.</title>
        <authorList>
            <person name="Akuzawa S."/>
            <person name="Nagaoka J."/>
            <person name="Kanekatsu M."/>
            <person name="Kanesaki Y."/>
            <person name="Suzuki T."/>
        </authorList>
    </citation>
    <scope>NUCLEOTIDE SEQUENCE [LARGE SCALE GENOMIC DNA]</scope>
    <source>
        <strain evidence="1 2">Heshi-B3</strain>
    </source>
</reference>
<dbReference type="InterPro" id="IPR043754">
    <property type="entry name" value="DUF5700"/>
</dbReference>
<reference evidence="2" key="1">
    <citation type="submission" date="2015-07" db="EMBL/GenBank/DDBJ databases">
        <title>Draft Genome Sequence of Oceanobacillus picturae Heshi-B3 that Was Isolated from Fermented Rice Bran with Aging Salted Mackerel, Which Was Named Heshiko as Traditional Fermented Seafood in Japan.</title>
        <authorList>
            <person name="Akuzawa S."/>
            <person name="Nakagawa J."/>
            <person name="Kanekatsu T."/>
            <person name="Kanesaki Y."/>
            <person name="Suzuki T."/>
        </authorList>
    </citation>
    <scope>NUCLEOTIDE SEQUENCE [LARGE SCALE GENOMIC DNA]</scope>
    <source>
        <strain evidence="2">Heshi-B3</strain>
    </source>
</reference>
<name>A0A0U9H9E2_9BACI</name>
<accession>A0A0U9H9E2</accession>
<organism evidence="1 2">
    <name type="scientific">Oceanobacillus picturae</name>
    <dbReference type="NCBI Taxonomy" id="171693"/>
    <lineage>
        <taxon>Bacteria</taxon>
        <taxon>Bacillati</taxon>
        <taxon>Bacillota</taxon>
        <taxon>Bacilli</taxon>
        <taxon>Bacillales</taxon>
        <taxon>Bacillaceae</taxon>
        <taxon>Oceanobacillus</taxon>
    </lineage>
</organism>
<dbReference type="Pfam" id="PF18958">
    <property type="entry name" value="DUF5700"/>
    <property type="match status" value="1"/>
</dbReference>
<dbReference type="EMBL" id="BBXV01000042">
    <property type="protein sequence ID" value="GAQ19282.1"/>
    <property type="molecule type" value="Genomic_DNA"/>
</dbReference>